<feature type="domain" description="Thoeris protein ThsB TIR-like" evidence="1">
    <location>
        <begin position="16"/>
        <end position="112"/>
    </location>
</feature>
<dbReference type="Pfam" id="PF08937">
    <property type="entry name" value="ThsB_TIR"/>
    <property type="match status" value="1"/>
</dbReference>
<dbReference type="InterPro" id="IPR036490">
    <property type="entry name" value="ThsB_TIR-like_sf"/>
</dbReference>
<dbReference type="SUPFAM" id="SSF52206">
    <property type="entry name" value="Hypothetical protein MTH538"/>
    <property type="match status" value="1"/>
</dbReference>
<evidence type="ECO:0000259" key="1">
    <source>
        <dbReference type="Pfam" id="PF08937"/>
    </source>
</evidence>
<protein>
    <recommendedName>
        <fullName evidence="1">Thoeris protein ThsB TIR-like domain-containing protein</fullName>
    </recommendedName>
</protein>
<evidence type="ECO:0000313" key="2">
    <source>
        <dbReference type="EMBL" id="OGJ02589.1"/>
    </source>
</evidence>
<dbReference type="AlphaFoldDB" id="A0A1F6Y8C8"/>
<sequence>MYNNFYKSDSEKHNVFISYYHKGNQKYRDEFETLFGHLFINKSVEDGDIDSDNSDEYIKHLIQEDYIKDASVVVVLCGQNTWKRKHVDWEISAGLNKKVGGYSGLLGIHLPTHPDYKKDKYNSSNIPARLADNLKTKFAKIIDWTESEEIMKKKIQEAFDNRTNDDLIDNSREQMDDNIE</sequence>
<evidence type="ECO:0000313" key="3">
    <source>
        <dbReference type="Proteomes" id="UP000176192"/>
    </source>
</evidence>
<dbReference type="EMBL" id="MFVV01000039">
    <property type="protein sequence ID" value="OGJ02589.1"/>
    <property type="molecule type" value="Genomic_DNA"/>
</dbReference>
<dbReference type="Gene3D" id="3.40.50.11200">
    <property type="match status" value="1"/>
</dbReference>
<reference evidence="2 3" key="1">
    <citation type="journal article" date="2016" name="Nat. Commun.">
        <title>Thousands of microbial genomes shed light on interconnected biogeochemical processes in an aquifer system.</title>
        <authorList>
            <person name="Anantharaman K."/>
            <person name="Brown C.T."/>
            <person name="Hug L.A."/>
            <person name="Sharon I."/>
            <person name="Castelle C.J."/>
            <person name="Probst A.J."/>
            <person name="Thomas B.C."/>
            <person name="Singh A."/>
            <person name="Wilkins M.J."/>
            <person name="Karaoz U."/>
            <person name="Brodie E.L."/>
            <person name="Williams K.H."/>
            <person name="Hubbard S.S."/>
            <person name="Banfield J.F."/>
        </authorList>
    </citation>
    <scope>NUCLEOTIDE SEQUENCE [LARGE SCALE GENOMIC DNA]</scope>
</reference>
<dbReference type="InterPro" id="IPR015032">
    <property type="entry name" value="ThsB__TIR-like_domain"/>
</dbReference>
<comment type="caution">
    <text evidence="2">The sequence shown here is derived from an EMBL/GenBank/DDBJ whole genome shotgun (WGS) entry which is preliminary data.</text>
</comment>
<accession>A0A1F6Y8C8</accession>
<name>A0A1F6Y8C8_9BACT</name>
<proteinExistence type="predicted"/>
<gene>
    <name evidence="2" type="ORF">A3G06_01410</name>
</gene>
<organism evidence="2 3">
    <name type="scientific">Candidatus Nomurabacteria bacterium RIFCSPLOWO2_12_FULL_46_14</name>
    <dbReference type="NCBI Taxonomy" id="1801797"/>
    <lineage>
        <taxon>Bacteria</taxon>
        <taxon>Candidatus Nomuraibacteriota</taxon>
    </lineage>
</organism>
<dbReference type="Proteomes" id="UP000176192">
    <property type="component" value="Unassembled WGS sequence"/>
</dbReference>